<dbReference type="AlphaFoldDB" id="A0A0F9BYC0"/>
<feature type="region of interest" description="Disordered" evidence="1">
    <location>
        <begin position="1"/>
        <end position="34"/>
    </location>
</feature>
<reference evidence="2" key="1">
    <citation type="journal article" date="2015" name="Nature">
        <title>Complex archaea that bridge the gap between prokaryotes and eukaryotes.</title>
        <authorList>
            <person name="Spang A."/>
            <person name="Saw J.H."/>
            <person name="Jorgensen S.L."/>
            <person name="Zaremba-Niedzwiedzka K."/>
            <person name="Martijn J."/>
            <person name="Lind A.E."/>
            <person name="van Eijk R."/>
            <person name="Schleper C."/>
            <person name="Guy L."/>
            <person name="Ettema T.J."/>
        </authorList>
    </citation>
    <scope>NUCLEOTIDE SEQUENCE</scope>
</reference>
<feature type="compositionally biased region" description="Basic residues" evidence="1">
    <location>
        <begin position="1"/>
        <end position="19"/>
    </location>
</feature>
<accession>A0A0F9BYC0</accession>
<protein>
    <submittedName>
        <fullName evidence="2">Uncharacterized protein</fullName>
    </submittedName>
</protein>
<organism evidence="2">
    <name type="scientific">marine sediment metagenome</name>
    <dbReference type="NCBI Taxonomy" id="412755"/>
    <lineage>
        <taxon>unclassified sequences</taxon>
        <taxon>metagenomes</taxon>
        <taxon>ecological metagenomes</taxon>
    </lineage>
</organism>
<dbReference type="EMBL" id="LAZR01038666">
    <property type="protein sequence ID" value="KKL18952.1"/>
    <property type="molecule type" value="Genomic_DNA"/>
</dbReference>
<name>A0A0F9BYC0_9ZZZZ</name>
<evidence type="ECO:0000313" key="2">
    <source>
        <dbReference type="EMBL" id="KKL18952.1"/>
    </source>
</evidence>
<sequence>MSKVKRKVKGKGKGKRKATKTANGMPVFKPNARDDWSMRNLGTRYIAEGLARDGVKSIKANGRTYHLSKESDLESLCAHRSDNTSGNGAVPISKIVHAALKALSREMRETEE</sequence>
<gene>
    <name evidence="2" type="ORF">LCGC14_2470340</name>
</gene>
<comment type="caution">
    <text evidence="2">The sequence shown here is derived from an EMBL/GenBank/DDBJ whole genome shotgun (WGS) entry which is preliminary data.</text>
</comment>
<proteinExistence type="predicted"/>
<evidence type="ECO:0000256" key="1">
    <source>
        <dbReference type="SAM" id="MobiDB-lite"/>
    </source>
</evidence>